<dbReference type="InterPro" id="IPR002218">
    <property type="entry name" value="MnmG-rel"/>
</dbReference>
<dbReference type="InterPro" id="IPR036188">
    <property type="entry name" value="FAD/NAD-bd_sf"/>
</dbReference>
<sequence>MMKEKYYGVIVVGGGHAGVEASLASARMGVQTLIITIDNDSIGWMPCNPAIGGPGKSQVVREIDALGGAMAMTTDETLTQIKMLNTSRGPAVWSLRAQVDKWAYSRKMKERLENQPNLHLRQGLVEKLIIEGNRIKGVQVADGSVFYADAVVLTTGTYLSGRIYISSWSMEAGRWIKPPSNALSNQLKELGFRMSRFNTGTTPRVDKRSIDLSKFQEEVGDFVPLHFSFWNKPKVYDNQIPSYLGWTNEKTIEVTRKYMHLSPSVAGLMVKTGPRTCPSMEEKVRWFPDKTRHQFFLEPEGFGTNEMYMQGMYMSMPYDMQLEVLRTIPGLENVEIIRPAYVIDYDYIIPTQLNLTYETKLIEGLFIAGQPNGTTGYDEAAGQGLLAGINAALKVQGKAPFILRRNEAYLGVMTDDLLTKELFEPYRITPSHCEYRQILRQDNADLRLTRKGYEIGVVEEWKFRMFEEKERKLEEIKKILEQTTIYPNKENVEKLKELEVKEINQPLTLFDLLKRQDFTKDTLKKLDSRFADFDDEILMEIEIEAKYAGYIQREMNKAKEFLRFESFEIPDDIDYNLVPSLSKEARTRLSEIKPKSIGQAMRITGVRPSDIQMLIMYLKERKGDENV</sequence>
<dbReference type="Pfam" id="PF21680">
    <property type="entry name" value="GIDA_C_1st"/>
    <property type="match status" value="1"/>
</dbReference>
<feature type="binding site" evidence="11">
    <location>
        <position position="125"/>
    </location>
    <ligand>
        <name>FAD</name>
        <dbReference type="ChEBI" id="CHEBI:57692"/>
    </ligand>
</feature>
<evidence type="ECO:0000256" key="9">
    <source>
        <dbReference type="ARBA" id="ARBA00025948"/>
    </source>
</evidence>
<dbReference type="NCBIfam" id="TIGR00136">
    <property type="entry name" value="mnmG_gidA"/>
    <property type="match status" value="1"/>
</dbReference>
<evidence type="ECO:0000313" key="14">
    <source>
        <dbReference type="Proteomes" id="UP000237040"/>
    </source>
</evidence>
<comment type="caution">
    <text evidence="13">The sequence shown here is derived from an EMBL/GenBank/DDBJ whole genome shotgun (WGS) entry which is preliminary data.</text>
</comment>
<reference evidence="13 14" key="1">
    <citation type="submission" date="2018-01" db="EMBL/GenBank/DDBJ databases">
        <title>Metagenomic assembled genomes from two thermal pools in the Uzon Caldera, Kamchatka, Russia.</title>
        <authorList>
            <person name="Wilkins L."/>
            <person name="Ettinger C."/>
        </authorList>
    </citation>
    <scope>NUCLEOTIDE SEQUENCE [LARGE SCALE GENOMIC DNA]</scope>
    <source>
        <strain evidence="13">ZAV-07</strain>
    </source>
</reference>
<dbReference type="Gene3D" id="1.10.150.570">
    <property type="entry name" value="GidA associated domain, C-terminal subdomain"/>
    <property type="match status" value="1"/>
</dbReference>
<comment type="subunit">
    <text evidence="9 11">Homodimer. Heterotetramer of two MnmE and two MnmG subunits.</text>
</comment>
<evidence type="ECO:0000256" key="5">
    <source>
        <dbReference type="ARBA" id="ARBA00022630"/>
    </source>
</evidence>
<dbReference type="Pfam" id="PF13932">
    <property type="entry name" value="SAM_GIDA_C"/>
    <property type="match status" value="1"/>
</dbReference>
<feature type="binding site" evidence="11">
    <location>
        <begin position="13"/>
        <end position="18"/>
    </location>
    <ligand>
        <name>FAD</name>
        <dbReference type="ChEBI" id="CHEBI:57692"/>
    </ligand>
</feature>
<feature type="binding site" evidence="11">
    <location>
        <position position="370"/>
    </location>
    <ligand>
        <name>FAD</name>
        <dbReference type="ChEBI" id="CHEBI:57692"/>
    </ligand>
</feature>
<dbReference type="RefSeq" id="WP_424597315.1">
    <property type="nucleotide sequence ID" value="NZ_JBNATC010000051.1"/>
</dbReference>
<dbReference type="InterPro" id="IPR020595">
    <property type="entry name" value="MnmG-rel_CS"/>
</dbReference>
<dbReference type="GO" id="GO:0005829">
    <property type="term" value="C:cytosol"/>
    <property type="evidence" value="ECO:0007669"/>
    <property type="project" value="TreeGrafter"/>
</dbReference>
<accession>A0A2J6WFS2</accession>
<keyword evidence="11" id="KW-0963">Cytoplasm</keyword>
<dbReference type="HAMAP" id="MF_00129">
    <property type="entry name" value="MnmG_GidA"/>
    <property type="match status" value="1"/>
</dbReference>
<evidence type="ECO:0000259" key="12">
    <source>
        <dbReference type="SMART" id="SM01228"/>
    </source>
</evidence>
<dbReference type="InterPro" id="IPR004416">
    <property type="entry name" value="MnmG"/>
</dbReference>
<dbReference type="GO" id="GO:0050660">
    <property type="term" value="F:flavin adenine dinucleotide binding"/>
    <property type="evidence" value="ECO:0007669"/>
    <property type="project" value="UniProtKB-UniRule"/>
</dbReference>
<feature type="binding site" evidence="11">
    <location>
        <position position="180"/>
    </location>
    <ligand>
        <name>FAD</name>
        <dbReference type="ChEBI" id="CHEBI:57692"/>
    </ligand>
</feature>
<dbReference type="PANTHER" id="PTHR11806:SF0">
    <property type="entry name" value="PROTEIN MTO1 HOMOLOG, MITOCHONDRIAL"/>
    <property type="match status" value="1"/>
</dbReference>
<evidence type="ECO:0000256" key="11">
    <source>
        <dbReference type="HAMAP-Rule" id="MF_00129"/>
    </source>
</evidence>
<evidence type="ECO:0000256" key="4">
    <source>
        <dbReference type="ARBA" id="ARBA00020461"/>
    </source>
</evidence>
<comment type="caution">
    <text evidence="11">Lacks conserved residue(s) required for the propagation of feature annotation.</text>
</comment>
<dbReference type="InterPro" id="IPR040131">
    <property type="entry name" value="MnmG_N"/>
</dbReference>
<comment type="similarity">
    <text evidence="3 11">Belongs to the MnmG family.</text>
</comment>
<comment type="subcellular location">
    <subcellularLocation>
        <location evidence="11">Cytoplasm</location>
    </subcellularLocation>
</comment>
<dbReference type="EMBL" id="PNIL01000008">
    <property type="protein sequence ID" value="PMP68717.1"/>
    <property type="molecule type" value="Genomic_DNA"/>
</dbReference>
<keyword evidence="6 11" id="KW-0819">tRNA processing</keyword>
<keyword evidence="8 11" id="KW-0520">NAD</keyword>
<dbReference type="Gene3D" id="1.10.10.1800">
    <property type="entry name" value="tRNA uridine 5-carboxymethylaminomethyl modification enzyme MnmG/GidA"/>
    <property type="match status" value="1"/>
</dbReference>
<comment type="function">
    <text evidence="2 11">NAD-binding protein involved in the addition of a carboxymethylaminomethyl (cmnm) group at the wobble position (U34) of certain tRNAs, forming tRNA-cmnm(5)s(2)U34.</text>
</comment>
<dbReference type="SMART" id="SM01228">
    <property type="entry name" value="GIDA_assoc_3"/>
    <property type="match status" value="1"/>
</dbReference>
<dbReference type="FunFam" id="1.10.150.570:FF:000001">
    <property type="entry name" value="tRNA uridine 5-carboxymethylaminomethyl modification enzyme MnmG"/>
    <property type="match status" value="1"/>
</dbReference>
<proteinExistence type="inferred from homology"/>
<dbReference type="GO" id="GO:0002098">
    <property type="term" value="P:tRNA wobble uridine modification"/>
    <property type="evidence" value="ECO:0007669"/>
    <property type="project" value="InterPro"/>
</dbReference>
<dbReference type="InterPro" id="IPR047001">
    <property type="entry name" value="MnmG_C_subdom"/>
</dbReference>
<protein>
    <recommendedName>
        <fullName evidence="4 11">tRNA uridine 5-carboxymethylaminomethyl modification enzyme MnmG</fullName>
    </recommendedName>
    <alternativeName>
        <fullName evidence="10 11">Glucose-inhibited division protein A</fullName>
    </alternativeName>
</protein>
<organism evidence="13 14">
    <name type="scientific">Caldisericum exile</name>
    <dbReference type="NCBI Taxonomy" id="693075"/>
    <lineage>
        <taxon>Bacteria</taxon>
        <taxon>Pseudomonadati</taxon>
        <taxon>Caldisericota/Cryosericota group</taxon>
        <taxon>Caldisericota</taxon>
        <taxon>Caldisericia</taxon>
        <taxon>Caldisericales</taxon>
        <taxon>Caldisericaceae</taxon>
        <taxon>Caldisericum</taxon>
    </lineage>
</organism>
<dbReference type="Proteomes" id="UP000237040">
    <property type="component" value="Unassembled WGS sequence"/>
</dbReference>
<evidence type="ECO:0000256" key="2">
    <source>
        <dbReference type="ARBA" id="ARBA00003717"/>
    </source>
</evidence>
<dbReference type="Gene3D" id="3.50.50.60">
    <property type="entry name" value="FAD/NAD(P)-binding domain"/>
    <property type="match status" value="2"/>
</dbReference>
<dbReference type="FunFam" id="3.50.50.60:FF:000002">
    <property type="entry name" value="tRNA uridine 5-carboxymethylaminomethyl modification enzyme MnmG"/>
    <property type="match status" value="1"/>
</dbReference>
<evidence type="ECO:0000256" key="3">
    <source>
        <dbReference type="ARBA" id="ARBA00007653"/>
    </source>
</evidence>
<dbReference type="InterPro" id="IPR049312">
    <property type="entry name" value="GIDA_C_N"/>
</dbReference>
<keyword evidence="5 11" id="KW-0285">Flavoprotein</keyword>
<comment type="cofactor">
    <cofactor evidence="1 11">
        <name>FAD</name>
        <dbReference type="ChEBI" id="CHEBI:57692"/>
    </cofactor>
</comment>
<dbReference type="Pfam" id="PF01134">
    <property type="entry name" value="GIDA"/>
    <property type="match status" value="1"/>
</dbReference>
<evidence type="ECO:0000256" key="7">
    <source>
        <dbReference type="ARBA" id="ARBA00022827"/>
    </source>
</evidence>
<dbReference type="SUPFAM" id="SSF51905">
    <property type="entry name" value="FAD/NAD(P)-binding domain"/>
    <property type="match status" value="1"/>
</dbReference>
<evidence type="ECO:0000256" key="6">
    <source>
        <dbReference type="ARBA" id="ARBA00022694"/>
    </source>
</evidence>
<evidence type="ECO:0000313" key="13">
    <source>
        <dbReference type="EMBL" id="PMP68717.1"/>
    </source>
</evidence>
<dbReference type="PROSITE" id="PS01281">
    <property type="entry name" value="GIDA_2"/>
    <property type="match status" value="1"/>
</dbReference>
<keyword evidence="7 11" id="KW-0274">FAD</keyword>
<evidence type="ECO:0000256" key="8">
    <source>
        <dbReference type="ARBA" id="ARBA00023027"/>
    </source>
</evidence>
<gene>
    <name evidence="11" type="primary">mnmG</name>
    <name evidence="11" type="synonym">gidA</name>
    <name evidence="13" type="ORF">C0189_00620</name>
</gene>
<feature type="domain" description="tRNA uridine 5-carboxymethylaminomethyl modification enzyme C-terminal subdomain" evidence="12">
    <location>
        <begin position="545"/>
        <end position="616"/>
    </location>
</feature>
<name>A0A2J6WFS2_9BACT</name>
<dbReference type="PANTHER" id="PTHR11806">
    <property type="entry name" value="GLUCOSE INHIBITED DIVISION PROTEIN A"/>
    <property type="match status" value="1"/>
</dbReference>
<dbReference type="GO" id="GO:0030488">
    <property type="term" value="P:tRNA methylation"/>
    <property type="evidence" value="ECO:0007669"/>
    <property type="project" value="TreeGrafter"/>
</dbReference>
<dbReference type="InterPro" id="IPR044920">
    <property type="entry name" value="MnmG_C_subdom_sf"/>
</dbReference>
<dbReference type="InterPro" id="IPR026904">
    <property type="entry name" value="MnmG_C"/>
</dbReference>
<dbReference type="AlphaFoldDB" id="A0A2J6WFS2"/>
<evidence type="ECO:0000256" key="1">
    <source>
        <dbReference type="ARBA" id="ARBA00001974"/>
    </source>
</evidence>
<evidence type="ECO:0000256" key="10">
    <source>
        <dbReference type="ARBA" id="ARBA00031800"/>
    </source>
</evidence>